<keyword evidence="4 5" id="KW-0949">S-adenosyl-L-methionine</keyword>
<gene>
    <name evidence="5" type="primary">trmJ</name>
    <name evidence="8" type="ORF">IZ6_23200</name>
</gene>
<reference evidence="8 9" key="1">
    <citation type="submission" date="2020-08" db="EMBL/GenBank/DDBJ databases">
        <title>Genome sequence of Rhizobiales bacterium strain IZ6.</title>
        <authorList>
            <person name="Nakai R."/>
            <person name="Naganuma T."/>
        </authorList>
    </citation>
    <scope>NUCLEOTIDE SEQUENCE [LARGE SCALE GENOMIC DNA]</scope>
    <source>
        <strain evidence="8 9">IZ6</strain>
    </source>
</reference>
<dbReference type="PANTHER" id="PTHR42786">
    <property type="entry name" value="TRNA/RRNA METHYLTRANSFERASE"/>
    <property type="match status" value="1"/>
</dbReference>
<keyword evidence="2 5" id="KW-0489">Methyltransferase</keyword>
<comment type="catalytic activity">
    <reaction evidence="5">
        <text>cytidine(32) in tRNA + S-adenosyl-L-methionine = 2'-O-methylcytidine(32) in tRNA + S-adenosyl-L-homocysteine + H(+)</text>
        <dbReference type="Rhea" id="RHEA:42932"/>
        <dbReference type="Rhea" id="RHEA-COMP:10288"/>
        <dbReference type="Rhea" id="RHEA-COMP:10289"/>
        <dbReference type="ChEBI" id="CHEBI:15378"/>
        <dbReference type="ChEBI" id="CHEBI:57856"/>
        <dbReference type="ChEBI" id="CHEBI:59789"/>
        <dbReference type="ChEBI" id="CHEBI:74495"/>
        <dbReference type="ChEBI" id="CHEBI:82748"/>
        <dbReference type="EC" id="2.1.1.200"/>
    </reaction>
</comment>
<proteinExistence type="inferred from homology"/>
<evidence type="ECO:0000256" key="2">
    <source>
        <dbReference type="ARBA" id="ARBA00022603"/>
    </source>
</evidence>
<keyword evidence="9" id="KW-1185">Reference proteome</keyword>
<keyword evidence="5" id="KW-0819">tRNA processing</keyword>
<evidence type="ECO:0000259" key="7">
    <source>
        <dbReference type="Pfam" id="PF00588"/>
    </source>
</evidence>
<dbReference type="Proteomes" id="UP000515317">
    <property type="component" value="Chromosome"/>
</dbReference>
<evidence type="ECO:0000313" key="9">
    <source>
        <dbReference type="Proteomes" id="UP000515317"/>
    </source>
</evidence>
<comment type="function">
    <text evidence="5">Catalyzes the formation of 2'O-methylated cytidine (Cm32) or 2'O-methylated uridine (Um32) at position 32 in tRNA.</text>
</comment>
<dbReference type="InterPro" id="IPR029026">
    <property type="entry name" value="tRNA_m1G_MTases_N"/>
</dbReference>
<dbReference type="RefSeq" id="WP_222875224.1">
    <property type="nucleotide sequence ID" value="NZ_AP023361.1"/>
</dbReference>
<dbReference type="GO" id="GO:0160206">
    <property type="term" value="F:tRNA (cytidine(32)/uridine(32)-2'-O)-methyltransferase activity"/>
    <property type="evidence" value="ECO:0007669"/>
    <property type="project" value="UniProtKB-EC"/>
</dbReference>
<comment type="subcellular location">
    <subcellularLocation>
        <location evidence="5">Cytoplasm</location>
    </subcellularLocation>
</comment>
<evidence type="ECO:0000256" key="6">
    <source>
        <dbReference type="SAM" id="MobiDB-lite"/>
    </source>
</evidence>
<dbReference type="CDD" id="cd18093">
    <property type="entry name" value="SpoU-like_TrmJ"/>
    <property type="match status" value="1"/>
</dbReference>
<evidence type="ECO:0000313" key="8">
    <source>
        <dbReference type="EMBL" id="BCJ91585.1"/>
    </source>
</evidence>
<comment type="catalytic activity">
    <reaction evidence="5">
        <text>uridine(32) in tRNA + S-adenosyl-L-methionine = 2'-O-methyluridine(32) in tRNA + S-adenosyl-L-homocysteine + H(+)</text>
        <dbReference type="Rhea" id="RHEA:42936"/>
        <dbReference type="Rhea" id="RHEA-COMP:10107"/>
        <dbReference type="Rhea" id="RHEA-COMP:10290"/>
        <dbReference type="ChEBI" id="CHEBI:15378"/>
        <dbReference type="ChEBI" id="CHEBI:57856"/>
        <dbReference type="ChEBI" id="CHEBI:59789"/>
        <dbReference type="ChEBI" id="CHEBI:65315"/>
        <dbReference type="ChEBI" id="CHEBI:74478"/>
        <dbReference type="EC" id="2.1.1.200"/>
    </reaction>
</comment>
<keyword evidence="5" id="KW-0963">Cytoplasm</keyword>
<feature type="region of interest" description="Disordered" evidence="6">
    <location>
        <begin position="237"/>
        <end position="267"/>
    </location>
</feature>
<protein>
    <recommendedName>
        <fullName evidence="5">tRNA (cytidine/uridine-2'-O-)-methyltransferase TrmJ</fullName>
        <ecNumber evidence="5">2.1.1.200</ecNumber>
    </recommendedName>
    <alternativeName>
        <fullName evidence="5">tRNA (cytidine(32)/uridine(32)-2'-O)-methyltransferase</fullName>
    </alternativeName>
    <alternativeName>
        <fullName evidence="5">tRNA Cm32/Um32 methyltransferase</fullName>
    </alternativeName>
</protein>
<dbReference type="NCBIfam" id="TIGR00050">
    <property type="entry name" value="rRNA_methyl_1"/>
    <property type="match status" value="1"/>
</dbReference>
<dbReference type="PANTHER" id="PTHR42786:SF7">
    <property type="entry name" value="TRNA_RRNA METHYLTRANSFERASE SPOU TYPE DOMAIN-CONTAINING PROTEIN"/>
    <property type="match status" value="1"/>
</dbReference>
<evidence type="ECO:0000256" key="5">
    <source>
        <dbReference type="RuleBase" id="RU362024"/>
    </source>
</evidence>
<dbReference type="EMBL" id="AP023361">
    <property type="protein sequence ID" value="BCJ91585.1"/>
    <property type="molecule type" value="Genomic_DNA"/>
</dbReference>
<dbReference type="Gene3D" id="1.10.8.590">
    <property type="match status" value="1"/>
</dbReference>
<keyword evidence="3" id="KW-0808">Transferase</keyword>
<organism evidence="8 9">
    <name type="scientific">Terrihabitans soli</name>
    <dbReference type="NCBI Taxonomy" id="708113"/>
    <lineage>
        <taxon>Bacteria</taxon>
        <taxon>Pseudomonadati</taxon>
        <taxon>Pseudomonadota</taxon>
        <taxon>Alphaproteobacteria</taxon>
        <taxon>Hyphomicrobiales</taxon>
        <taxon>Terrihabitans</taxon>
    </lineage>
</organism>
<dbReference type="Gene3D" id="3.40.1280.10">
    <property type="match status" value="1"/>
</dbReference>
<dbReference type="InterPro" id="IPR029028">
    <property type="entry name" value="Alpha/beta_knot_MTases"/>
</dbReference>
<evidence type="ECO:0000256" key="4">
    <source>
        <dbReference type="ARBA" id="ARBA00022691"/>
    </source>
</evidence>
<dbReference type="AlphaFoldDB" id="A0A6S6QVI8"/>
<accession>A0A6S6QVI8</accession>
<feature type="compositionally biased region" description="Basic and acidic residues" evidence="6">
    <location>
        <begin position="252"/>
        <end position="267"/>
    </location>
</feature>
<evidence type="ECO:0000256" key="3">
    <source>
        <dbReference type="ARBA" id="ARBA00022679"/>
    </source>
</evidence>
<dbReference type="SUPFAM" id="SSF75217">
    <property type="entry name" value="alpha/beta knot"/>
    <property type="match status" value="1"/>
</dbReference>
<comment type="similarity">
    <text evidence="1">Belongs to the class IV-like SAM-binding methyltransferase superfamily. RNA methyltransferase TrmH family.</text>
</comment>
<dbReference type="InterPro" id="IPR004384">
    <property type="entry name" value="RNA_MeTrfase_TrmJ/LasT"/>
</dbReference>
<dbReference type="EC" id="2.1.1.200" evidence="5"/>
<name>A0A6S6QVI8_9HYPH</name>
<dbReference type="PIRSF" id="PIRSF004808">
    <property type="entry name" value="LasT"/>
    <property type="match status" value="1"/>
</dbReference>
<dbReference type="KEGG" id="tso:IZ6_23200"/>
<dbReference type="GO" id="GO:0005829">
    <property type="term" value="C:cytosol"/>
    <property type="evidence" value="ECO:0007669"/>
    <property type="project" value="TreeGrafter"/>
</dbReference>
<dbReference type="GO" id="GO:0003723">
    <property type="term" value="F:RNA binding"/>
    <property type="evidence" value="ECO:0007669"/>
    <property type="project" value="InterPro"/>
</dbReference>
<feature type="domain" description="tRNA/rRNA methyltransferase SpoU type" evidence="7">
    <location>
        <begin position="6"/>
        <end position="156"/>
    </location>
</feature>
<dbReference type="Pfam" id="PF00588">
    <property type="entry name" value="SpoU_methylase"/>
    <property type="match status" value="1"/>
</dbReference>
<dbReference type="GO" id="GO:0002128">
    <property type="term" value="P:tRNA nucleoside ribose methylation"/>
    <property type="evidence" value="ECO:0007669"/>
    <property type="project" value="TreeGrafter"/>
</dbReference>
<evidence type="ECO:0000256" key="1">
    <source>
        <dbReference type="ARBA" id="ARBA00007228"/>
    </source>
</evidence>
<sequence length="267" mass="29045">MTTAPAIILVEPQMPENIGAASRAMTNFGLTDLRIVKPQTKFPHPKAVAMASGAVQVLDAARVFDSVEEAVADLGLLFATTARERGQAKPVDGPAEAVSLMRAAGAGGTKSGVLFGRERTGLENDEVSRADRVLTFPVSPKFRSLNLSQAVLLVGYEWFKAEDGSLPFDMPSHSPLAEKQHLNAFFAHIEEALARAGFFNPEDRKPIMVRNLRNIFHRLGLSEADLRTLHGVIAALEEGPRGPSRRDRRKLKASEEDGQKPVEDEQG</sequence>
<dbReference type="InterPro" id="IPR001537">
    <property type="entry name" value="SpoU_MeTrfase"/>
</dbReference>
<comment type="subunit">
    <text evidence="5">Homodimer.</text>
</comment>